<keyword evidence="2" id="KW-1185">Reference proteome</keyword>
<proteinExistence type="predicted"/>
<gene>
    <name evidence="1" type="ORF">EGR_02551</name>
</gene>
<dbReference type="Proteomes" id="UP000019149">
    <property type="component" value="Unassembled WGS sequence"/>
</dbReference>
<dbReference type="EMBL" id="APAU02000011">
    <property type="protein sequence ID" value="EUB62755.1"/>
    <property type="molecule type" value="Genomic_DNA"/>
</dbReference>
<evidence type="ECO:0000313" key="2">
    <source>
        <dbReference type="Proteomes" id="UP000019149"/>
    </source>
</evidence>
<protein>
    <submittedName>
        <fullName evidence="1">Uncharacterized protein</fullName>
    </submittedName>
</protein>
<dbReference type="KEGG" id="egl:EGR_02551"/>
<dbReference type="AlphaFoldDB" id="W6UMI7"/>
<evidence type="ECO:0000313" key="1">
    <source>
        <dbReference type="EMBL" id="EUB62755.1"/>
    </source>
</evidence>
<organism evidence="1 2">
    <name type="scientific">Echinococcus granulosus</name>
    <name type="common">Hydatid tapeworm</name>
    <dbReference type="NCBI Taxonomy" id="6210"/>
    <lineage>
        <taxon>Eukaryota</taxon>
        <taxon>Metazoa</taxon>
        <taxon>Spiralia</taxon>
        <taxon>Lophotrochozoa</taxon>
        <taxon>Platyhelminthes</taxon>
        <taxon>Cestoda</taxon>
        <taxon>Eucestoda</taxon>
        <taxon>Cyclophyllidea</taxon>
        <taxon>Taeniidae</taxon>
        <taxon>Echinococcus</taxon>
        <taxon>Echinococcus granulosus group</taxon>
    </lineage>
</organism>
<sequence length="203" mass="24016">MREAFPSSLKQEYFQLPLAYLTGHQVSTIWKSITRSMMIFERNRSVYLLTGVILQRHSIITLAQKTVNNFSKNVKVLLSSIYLPKACCFHADLSGKFYCIYFQWSLYYRKLSSHSCITLMLNFHAWLKRKRQIFNNQDFEERTMTNMHALLTCYPKHVLSNVPDYLWKRLTEDPSRVPGRITWPQHNSLTSAELSRLNIWTIL</sequence>
<reference evidence="1 2" key="1">
    <citation type="journal article" date="2013" name="Nat. Genet.">
        <title>The genome of the hydatid tapeworm Echinococcus granulosus.</title>
        <authorList>
            <person name="Zheng H."/>
            <person name="Zhang W."/>
            <person name="Zhang L."/>
            <person name="Zhang Z."/>
            <person name="Li J."/>
            <person name="Lu G."/>
            <person name="Zhu Y."/>
            <person name="Wang Y."/>
            <person name="Huang Y."/>
            <person name="Liu J."/>
            <person name="Kang H."/>
            <person name="Chen J."/>
            <person name="Wang L."/>
            <person name="Chen A."/>
            <person name="Yu S."/>
            <person name="Gao Z."/>
            <person name="Jin L."/>
            <person name="Gu W."/>
            <person name="Wang Z."/>
            <person name="Zhao L."/>
            <person name="Shi B."/>
            <person name="Wen H."/>
            <person name="Lin R."/>
            <person name="Jones M.K."/>
            <person name="Brejova B."/>
            <person name="Vinar T."/>
            <person name="Zhao G."/>
            <person name="McManus D.P."/>
            <person name="Chen Z."/>
            <person name="Zhou Y."/>
            <person name="Wang S."/>
        </authorList>
    </citation>
    <scope>NUCLEOTIDE SEQUENCE [LARGE SCALE GENOMIC DNA]</scope>
</reference>
<accession>W6UMI7</accession>
<comment type="caution">
    <text evidence="1">The sequence shown here is derived from an EMBL/GenBank/DDBJ whole genome shotgun (WGS) entry which is preliminary data.</text>
</comment>
<dbReference type="CTD" id="36338266"/>
<dbReference type="GeneID" id="36338266"/>
<dbReference type="RefSeq" id="XP_024353951.1">
    <property type="nucleotide sequence ID" value="XM_024491800.1"/>
</dbReference>
<name>W6UMI7_ECHGR</name>